<dbReference type="NCBIfam" id="NF033537">
    <property type="entry name" value="lasso_biosyn_B2"/>
    <property type="match status" value="1"/>
</dbReference>
<dbReference type="OrthoDB" id="119963at2"/>
<evidence type="ECO:0000313" key="2">
    <source>
        <dbReference type="EMBL" id="RCS28849.1"/>
    </source>
</evidence>
<name>A0A368KA84_9GAMM</name>
<keyword evidence="3" id="KW-1185">Reference proteome</keyword>
<dbReference type="EMBL" id="QFWQ01000009">
    <property type="protein sequence ID" value="RCS28849.1"/>
    <property type="molecule type" value="Genomic_DNA"/>
</dbReference>
<protein>
    <submittedName>
        <fullName evidence="2">Lasso peptide biosynthesis B2 protein</fullName>
    </submittedName>
</protein>
<dbReference type="RefSeq" id="WP_114344921.1">
    <property type="nucleotide sequence ID" value="NZ_QFWQ01000009.1"/>
</dbReference>
<dbReference type="AlphaFoldDB" id="A0A368KA84"/>
<evidence type="ECO:0000259" key="1">
    <source>
        <dbReference type="Pfam" id="PF13471"/>
    </source>
</evidence>
<dbReference type="Pfam" id="PF13471">
    <property type="entry name" value="Transglut_core3"/>
    <property type="match status" value="1"/>
</dbReference>
<comment type="caution">
    <text evidence="2">The sequence shown here is derived from an EMBL/GenBank/DDBJ whole genome shotgun (WGS) entry which is preliminary data.</text>
</comment>
<dbReference type="Proteomes" id="UP000252387">
    <property type="component" value="Unassembled WGS sequence"/>
</dbReference>
<organism evidence="2 3">
    <name type="scientific">Rhodanobacter denitrificans</name>
    <dbReference type="NCBI Taxonomy" id="666685"/>
    <lineage>
        <taxon>Bacteria</taxon>
        <taxon>Pseudomonadati</taxon>
        <taxon>Pseudomonadota</taxon>
        <taxon>Gammaproteobacteria</taxon>
        <taxon>Lysobacterales</taxon>
        <taxon>Rhodanobacteraceae</taxon>
        <taxon>Rhodanobacter</taxon>
    </lineage>
</organism>
<accession>A0A368KA84</accession>
<reference evidence="2 3" key="1">
    <citation type="submission" date="2018-05" db="EMBL/GenBank/DDBJ databases">
        <title>Draft genome sequence of Rhodanobacter denitrificans Yn1 isolated from gold copper mine.</title>
        <authorList>
            <person name="Yang N."/>
            <person name="Mazhar H.S."/>
            <person name="Rensing C."/>
        </authorList>
    </citation>
    <scope>NUCLEOTIDE SEQUENCE [LARGE SCALE GENOMIC DNA]</scope>
    <source>
        <strain evidence="2 3">Yn1</strain>
    </source>
</reference>
<sequence length="228" mass="25586">MHYRLRENLSYCDVDGHLIFLDVAQDRYFKLTGALENAMRRFQAHEDIAPTLVDGLVTARILVEAPNLKGRTAIANIRRPTCSAIEQPATIASQRIDMAIVFEVMAIVWSTRRQLKTRALKTNLDEARAYRDRKTGAHEIATPAAPEDNLLQATGQFARARRYVPIEPICLLDSLSLLRFLSRRGLSVNIIFGVTPDPFAAHCWVQAGDIVLNETLSDAHAHTPIRMV</sequence>
<proteinExistence type="predicted"/>
<feature type="domain" description="Microcin J25-processing protein McjB C-terminal" evidence="1">
    <location>
        <begin position="137"/>
        <end position="225"/>
    </location>
</feature>
<evidence type="ECO:0000313" key="3">
    <source>
        <dbReference type="Proteomes" id="UP000252387"/>
    </source>
</evidence>
<dbReference type="InterPro" id="IPR032708">
    <property type="entry name" value="McjB_C"/>
</dbReference>
<dbReference type="InterPro" id="IPR053521">
    <property type="entry name" value="McjB-like"/>
</dbReference>
<gene>
    <name evidence="2" type="ORF">DEO45_14200</name>
</gene>